<dbReference type="InterPro" id="IPR001173">
    <property type="entry name" value="Glyco_trans_2-like"/>
</dbReference>
<proteinExistence type="predicted"/>
<dbReference type="RefSeq" id="WP_162257317.1">
    <property type="nucleotide sequence ID" value="NZ_JQBX01000003.1"/>
</dbReference>
<dbReference type="Pfam" id="PF00535">
    <property type="entry name" value="Glycos_transf_2"/>
    <property type="match status" value="1"/>
</dbReference>
<keyword evidence="5" id="KW-1185">Reference proteome</keyword>
<dbReference type="PATRIC" id="fig|331679.3.peg.1019"/>
<dbReference type="PANTHER" id="PTHR22916">
    <property type="entry name" value="GLYCOSYLTRANSFERASE"/>
    <property type="match status" value="1"/>
</dbReference>
<evidence type="ECO:0000313" key="4">
    <source>
        <dbReference type="EMBL" id="KRN94732.1"/>
    </source>
</evidence>
<gene>
    <name evidence="4" type="ORF">IV81_GL001008</name>
</gene>
<dbReference type="STRING" id="331679.IV81_GL001008"/>
<dbReference type="InterPro" id="IPR029044">
    <property type="entry name" value="Nucleotide-diphossugar_trans"/>
</dbReference>
<comment type="caution">
    <text evidence="4">The sequence shown here is derived from an EMBL/GenBank/DDBJ whole genome shotgun (WGS) entry which is preliminary data.</text>
</comment>
<feature type="domain" description="Glycosyltransferase 2-like" evidence="3">
    <location>
        <begin position="12"/>
        <end position="179"/>
    </location>
</feature>
<dbReference type="SUPFAM" id="SSF53448">
    <property type="entry name" value="Nucleotide-diphospho-sugar transferases"/>
    <property type="match status" value="1"/>
</dbReference>
<evidence type="ECO:0000313" key="5">
    <source>
        <dbReference type="Proteomes" id="UP000051859"/>
    </source>
</evidence>
<evidence type="ECO:0000256" key="1">
    <source>
        <dbReference type="ARBA" id="ARBA00022676"/>
    </source>
</evidence>
<dbReference type="Proteomes" id="UP000051859">
    <property type="component" value="Unassembled WGS sequence"/>
</dbReference>
<dbReference type="GO" id="GO:0016757">
    <property type="term" value="F:glycosyltransferase activity"/>
    <property type="evidence" value="ECO:0007669"/>
    <property type="project" value="UniProtKB-KW"/>
</dbReference>
<keyword evidence="2" id="KW-0808">Transferase</keyword>
<organism evidence="4 5">
    <name type="scientific">Pediococcus stilesii</name>
    <dbReference type="NCBI Taxonomy" id="331679"/>
    <lineage>
        <taxon>Bacteria</taxon>
        <taxon>Bacillati</taxon>
        <taxon>Bacillota</taxon>
        <taxon>Bacilli</taxon>
        <taxon>Lactobacillales</taxon>
        <taxon>Lactobacillaceae</taxon>
        <taxon>Pediococcus</taxon>
    </lineage>
</organism>
<dbReference type="CDD" id="cd00761">
    <property type="entry name" value="Glyco_tranf_GTA_type"/>
    <property type="match status" value="1"/>
</dbReference>
<evidence type="ECO:0000256" key="2">
    <source>
        <dbReference type="ARBA" id="ARBA00022679"/>
    </source>
</evidence>
<sequence length="334" mass="38440">MVSSSTKQPKISLIFPVYNAEKYIEKTFSMVKNQTYKNLKIIVVDDGSSDNSLNILQRMAVNNDNIVVLEKKNGGLSSARNYGLQYADTDYVTFVDADDYIDSDYVETLIAPFLIRNNVAISTVKYFRTDTYSSNYFTKTREIKFLKRDSGFNKLLLQSKGYDVSTWAKMYKTSLFKKIKFLDGITYEDFEIIPKLFSGIEEKYWISFIDAVKYQYIRTPNSIITADFKKRDLDILSIVSEGLPFIDNALPESRDAYLSKAIAGTFSVYRKAIRSNATETDIRLIYDKLRWLLKEINIKKGLTKKEIVAYATLLFGKRLSIPITRLLSRCLKEG</sequence>
<reference evidence="4 5" key="1">
    <citation type="journal article" date="2015" name="Genome Announc.">
        <title>Expanding the biotechnology potential of lactobacilli through comparative genomics of 213 strains and associated genera.</title>
        <authorList>
            <person name="Sun Z."/>
            <person name="Harris H.M."/>
            <person name="McCann A."/>
            <person name="Guo C."/>
            <person name="Argimon S."/>
            <person name="Zhang W."/>
            <person name="Yang X."/>
            <person name="Jeffery I.B."/>
            <person name="Cooney J.C."/>
            <person name="Kagawa T.F."/>
            <person name="Liu W."/>
            <person name="Song Y."/>
            <person name="Salvetti E."/>
            <person name="Wrobel A."/>
            <person name="Rasinkangas P."/>
            <person name="Parkhill J."/>
            <person name="Rea M.C."/>
            <person name="O'Sullivan O."/>
            <person name="Ritari J."/>
            <person name="Douillard F.P."/>
            <person name="Paul Ross R."/>
            <person name="Yang R."/>
            <person name="Briner A.E."/>
            <person name="Felis G.E."/>
            <person name="de Vos W.M."/>
            <person name="Barrangou R."/>
            <person name="Klaenhammer T.R."/>
            <person name="Caufield P.W."/>
            <person name="Cui Y."/>
            <person name="Zhang H."/>
            <person name="O'Toole P.W."/>
        </authorList>
    </citation>
    <scope>NUCLEOTIDE SEQUENCE [LARGE SCALE GENOMIC DNA]</scope>
    <source>
        <strain evidence="4 5">DSM 18001</strain>
    </source>
</reference>
<dbReference type="EMBL" id="JQBX01000003">
    <property type="protein sequence ID" value="KRN94732.1"/>
    <property type="molecule type" value="Genomic_DNA"/>
</dbReference>
<keyword evidence="1" id="KW-0328">Glycosyltransferase</keyword>
<dbReference type="AlphaFoldDB" id="A0A0R2L5J9"/>
<name>A0A0R2L5J9_9LACO</name>
<evidence type="ECO:0000259" key="3">
    <source>
        <dbReference type="Pfam" id="PF00535"/>
    </source>
</evidence>
<accession>A0A0R2L5J9</accession>
<dbReference type="Gene3D" id="3.90.550.10">
    <property type="entry name" value="Spore Coat Polysaccharide Biosynthesis Protein SpsA, Chain A"/>
    <property type="match status" value="1"/>
</dbReference>
<dbReference type="PANTHER" id="PTHR22916:SF51">
    <property type="entry name" value="GLYCOSYLTRANSFERASE EPSH-RELATED"/>
    <property type="match status" value="1"/>
</dbReference>
<protein>
    <submittedName>
        <fullName evidence="4">EpsI protein</fullName>
    </submittedName>
</protein>